<evidence type="ECO:0000313" key="1">
    <source>
        <dbReference type="EMBL" id="AAG00442.1"/>
    </source>
</evidence>
<gene>
    <name evidence="1" type="primary">3c</name>
</gene>
<proteinExistence type="predicted"/>
<keyword evidence="2" id="KW-1185">Reference proteome</keyword>
<organism evidence="1 2">
    <name type="scientific">Pseudomonas phage phi13</name>
    <dbReference type="NCBI Taxonomy" id="134554"/>
    <lineage>
        <taxon>Viruses</taxon>
        <taxon>Riboviria</taxon>
        <taxon>Orthornavirae</taxon>
        <taxon>Duplornaviricota</taxon>
        <taxon>Vidaverviricetes</taxon>
        <taxon>Mindivirales</taxon>
        <taxon>Cystoviridae</taxon>
        <taxon>Gammacystovirus</taxon>
        <taxon>Gammacystovirus phi13</taxon>
        <taxon>Cystovirus phi13</taxon>
    </lineage>
</organism>
<dbReference type="KEGG" id="vg:963881"/>
<dbReference type="OrthoDB" id="12996at10239"/>
<accession>Q9FZT4</accession>
<name>Q9FZT4_9VIRU</name>
<dbReference type="RefSeq" id="NP_690815.1">
    <property type="nucleotide sequence ID" value="NC_004171.1"/>
</dbReference>
<sequence>MDTSSLVPTLLGMAVGGGAGYLLGHNSVVQAEPDPKSDAAVIAGLNQRINLLQAQSEASTALIAAMKDQSSTGQAVQAQLQATIADLNSKLSGQQVTLFNNFPAVFGTGDPAVGGWIQGRDGLLISRILPNFIPNRSLIALAPGYLGGDLTTGISVSDLTVKANARPITIGKSVNNSLRMTHRNGIFGSMATILNFVEDVADDPDFICGGSSYDAAGSYPIDVMAIPIGRKSIMLLPFGFKKIPASWTYQQWASALLRDASAAGAAVPLPAVGARASYFRGGLNLALSHRTARSLTLRSWSIVAHPLAQWQETVTNGWTDDDFAQTRRQGDVSVVTRLNSSSVPKFYRPDETGAYPAVELAQSAYM</sequence>
<reference evidence="1 2" key="1">
    <citation type="journal article" date="1999" name="J. Bacteriol.">
        <title>Isolation of additional bacteriophages with genomes of segmented double-stranded RNA.</title>
        <authorList>
            <person name="Mindich L."/>
            <person name="Qiao X."/>
            <person name="Qiao J."/>
            <person name="Onodera S."/>
            <person name="Romantschuk M."/>
            <person name="Hoogstraten D."/>
        </authorList>
    </citation>
    <scope>NUCLEOTIDE SEQUENCE [LARGE SCALE GENOMIC DNA]</scope>
</reference>
<reference evidence="1 2" key="2">
    <citation type="journal article" date="2000" name="Virology">
        <title>Characterization of phi 13, a bacteriophage related to phi 6 and containing three dsRNA genomic segments.</title>
        <authorList>
            <person name="Qiao X."/>
            <person name="Qiao J."/>
            <person name="Onodera S."/>
            <person name="Mindich L."/>
        </authorList>
    </citation>
    <scope>NUCLEOTIDE SEQUENCE [LARGE SCALE GENOMIC DNA]</scope>
</reference>
<protein>
    <submittedName>
        <fullName evidence="1">p3c</fullName>
    </submittedName>
</protein>
<evidence type="ECO:0000313" key="2">
    <source>
        <dbReference type="Proteomes" id="UP000000733"/>
    </source>
</evidence>
<dbReference type="EMBL" id="AF261667">
    <property type="protein sequence ID" value="AAG00442.1"/>
    <property type="molecule type" value="Genomic_RNA"/>
</dbReference>
<dbReference type="Proteomes" id="UP000000733">
    <property type="component" value="Genome"/>
</dbReference>